<feature type="region of interest" description="Disordered" evidence="2">
    <location>
        <begin position="1"/>
        <end position="92"/>
    </location>
</feature>
<comment type="caution">
    <text evidence="3">The sequence shown here is derived from an EMBL/GenBank/DDBJ whole genome shotgun (WGS) entry which is preliminary data.</text>
</comment>
<evidence type="ECO:0000256" key="1">
    <source>
        <dbReference type="SAM" id="Coils"/>
    </source>
</evidence>
<protein>
    <submittedName>
        <fullName evidence="3">Uncharacterized protein</fullName>
    </submittedName>
</protein>
<accession>A0ABQ9X7I8</accession>
<gene>
    <name evidence="3" type="ORF">BLNAU_17233</name>
</gene>
<keyword evidence="1" id="KW-0175">Coiled coil</keyword>
<organism evidence="3 4">
    <name type="scientific">Blattamonas nauphoetae</name>
    <dbReference type="NCBI Taxonomy" id="2049346"/>
    <lineage>
        <taxon>Eukaryota</taxon>
        <taxon>Metamonada</taxon>
        <taxon>Preaxostyla</taxon>
        <taxon>Oxymonadida</taxon>
        <taxon>Blattamonas</taxon>
    </lineage>
</organism>
<sequence length="435" mass="49810">MTQINPFEGAGTYTSFSTEKRTFEQEHPLKTPEDSESESEGSEAAVQLSKPGVRARPRPQQVFEVKPLVTQENRKESGMAQARNGYEMDRDGYSLQQNNRKLKQTHDDLMNQMKRLSEAVNSVDVNMSILEEEEQSGRELEQKVKKTAQMIREAEKRMERQEHRDDETRKVEKSQLEYEVKGLEGRLVKLEEEEKKKTRETEISVERQEKGKERLSEQKQAFDALIRIVKEIDEDEGAKMEEEVRSSTKSPNPSKASSEQQDPQVDSEVAKLKAQLNTLLGQKGREIKNLERSIRQSENELRFVRSRVLQCTRILRAKTEERGQLELQLIGMGRAGISKSSGPSPRTSYDQKMRKGMAVYTVGSAPPSPPSISMGKYRRKAEVLSVDDHTSTVRQEPIVERQALTERDRPADDHFVEEELAIEPDHTLDPDVNEL</sequence>
<keyword evidence="4" id="KW-1185">Reference proteome</keyword>
<feature type="compositionally biased region" description="Basic and acidic residues" evidence="2">
    <location>
        <begin position="18"/>
        <end position="33"/>
    </location>
</feature>
<dbReference type="EMBL" id="JARBJD010000190">
    <property type="protein sequence ID" value="KAK2947813.1"/>
    <property type="molecule type" value="Genomic_DNA"/>
</dbReference>
<proteinExistence type="predicted"/>
<evidence type="ECO:0000313" key="3">
    <source>
        <dbReference type="EMBL" id="KAK2947813.1"/>
    </source>
</evidence>
<feature type="region of interest" description="Disordered" evidence="2">
    <location>
        <begin position="190"/>
        <end position="217"/>
    </location>
</feature>
<feature type="compositionally biased region" description="Basic and acidic residues" evidence="2">
    <location>
        <begin position="237"/>
        <end position="246"/>
    </location>
</feature>
<feature type="coiled-coil region" evidence="1">
    <location>
        <begin position="280"/>
        <end position="307"/>
    </location>
</feature>
<evidence type="ECO:0000313" key="4">
    <source>
        <dbReference type="Proteomes" id="UP001281761"/>
    </source>
</evidence>
<dbReference type="Proteomes" id="UP001281761">
    <property type="component" value="Unassembled WGS sequence"/>
</dbReference>
<evidence type="ECO:0000256" key="2">
    <source>
        <dbReference type="SAM" id="MobiDB-lite"/>
    </source>
</evidence>
<feature type="compositionally biased region" description="Polar residues" evidence="2">
    <location>
        <begin position="247"/>
        <end position="264"/>
    </location>
</feature>
<name>A0ABQ9X7I8_9EUKA</name>
<reference evidence="3 4" key="1">
    <citation type="journal article" date="2022" name="bioRxiv">
        <title>Genomics of Preaxostyla Flagellates Illuminates Evolutionary Transitions and the Path Towards Mitochondrial Loss.</title>
        <authorList>
            <person name="Novak L.V.F."/>
            <person name="Treitli S.C."/>
            <person name="Pyrih J."/>
            <person name="Halakuc P."/>
            <person name="Pipaliya S.V."/>
            <person name="Vacek V."/>
            <person name="Brzon O."/>
            <person name="Soukal P."/>
            <person name="Eme L."/>
            <person name="Dacks J.B."/>
            <person name="Karnkowska A."/>
            <person name="Elias M."/>
            <person name="Hampl V."/>
        </authorList>
    </citation>
    <scope>NUCLEOTIDE SEQUENCE [LARGE SCALE GENOMIC DNA]</scope>
    <source>
        <strain evidence="3">NAU3</strain>
        <tissue evidence="3">Gut</tissue>
    </source>
</reference>
<feature type="region of interest" description="Disordered" evidence="2">
    <location>
        <begin position="236"/>
        <end position="270"/>
    </location>
</feature>